<organism evidence="1 2">
    <name type="scientific">Candidatus Epulonipiscium fishelsonii</name>
    <dbReference type="NCBI Taxonomy" id="77094"/>
    <lineage>
        <taxon>Bacteria</taxon>
        <taxon>Bacillati</taxon>
        <taxon>Bacillota</taxon>
        <taxon>Clostridia</taxon>
        <taxon>Lachnospirales</taxon>
        <taxon>Lachnospiraceae</taxon>
        <taxon>Candidatus Epulonipiscium</taxon>
    </lineage>
</organism>
<protein>
    <submittedName>
        <fullName evidence="1">Uncharacterized protein</fullName>
    </submittedName>
</protein>
<name>A0ACC8XD03_9FIRM</name>
<evidence type="ECO:0000313" key="1">
    <source>
        <dbReference type="EMBL" id="ONI40631.1"/>
    </source>
</evidence>
<dbReference type="EMBL" id="LJDB01000047">
    <property type="protein sequence ID" value="ONI40631.1"/>
    <property type="molecule type" value="Genomic_DNA"/>
</dbReference>
<proteinExistence type="predicted"/>
<evidence type="ECO:0000313" key="2">
    <source>
        <dbReference type="Proteomes" id="UP000188605"/>
    </source>
</evidence>
<keyword evidence="2" id="KW-1185">Reference proteome</keyword>
<dbReference type="Proteomes" id="UP000188605">
    <property type="component" value="Unassembled WGS sequence"/>
</dbReference>
<accession>A0ACC8XD03</accession>
<reference evidence="1" key="1">
    <citation type="submission" date="2016-08" db="EMBL/GenBank/DDBJ databases">
        <authorList>
            <person name="Ngugi D.K."/>
            <person name="Miyake S."/>
            <person name="Stingl U."/>
        </authorList>
    </citation>
    <scope>NUCLEOTIDE SEQUENCE</scope>
    <source>
        <strain evidence="1">SCG-B11WGA-EpuloA1</strain>
    </source>
</reference>
<sequence>MEAIYNKIGDTMEKLFTIMIGIGAIVCLIIVNVAVVARLTNVSISWSDELIKIIFIYVIYIGAAIAYKTDSLISITMLEESLLAKTNNVPYKILKVTQHLICTGFAIFCSIEGINMVMNQLRNNELTPALELPAAISTIGFVIGVIAWSYYGFGKIAKYIR</sequence>
<gene>
    <name evidence="1" type="ORF">AN396_05475</name>
</gene>
<comment type="caution">
    <text evidence="1">The sequence shown here is derived from an EMBL/GenBank/DDBJ whole genome shotgun (WGS) entry which is preliminary data.</text>
</comment>